<evidence type="ECO:0000256" key="1">
    <source>
        <dbReference type="SAM" id="MobiDB-lite"/>
    </source>
</evidence>
<accession>A0A7X0H843</accession>
<feature type="transmembrane region" description="Helical" evidence="2">
    <location>
        <begin position="206"/>
        <end position="225"/>
    </location>
</feature>
<dbReference type="Gene3D" id="3.10.310.50">
    <property type="match status" value="1"/>
</dbReference>
<keyword evidence="2" id="KW-1133">Transmembrane helix</keyword>
<dbReference type="RefSeq" id="WP_184678511.1">
    <property type="nucleotide sequence ID" value="NZ_JACHGY010000001.1"/>
</dbReference>
<evidence type="ECO:0000313" key="6">
    <source>
        <dbReference type="Proteomes" id="UP000541810"/>
    </source>
</evidence>
<keyword evidence="2" id="KW-0472">Membrane</keyword>
<feature type="chain" id="PRO_5031413017" description="TPM domain-containing protein" evidence="3">
    <location>
        <begin position="19"/>
        <end position="271"/>
    </location>
</feature>
<evidence type="ECO:0000313" key="5">
    <source>
        <dbReference type="EMBL" id="MBB6431014.1"/>
    </source>
</evidence>
<dbReference type="Pfam" id="PF04536">
    <property type="entry name" value="TPM_phosphatase"/>
    <property type="match status" value="1"/>
</dbReference>
<protein>
    <recommendedName>
        <fullName evidence="4">TPM domain-containing protein</fullName>
    </recommendedName>
</protein>
<reference evidence="5 6" key="1">
    <citation type="submission" date="2020-08" db="EMBL/GenBank/DDBJ databases">
        <title>Genomic Encyclopedia of Type Strains, Phase IV (KMG-IV): sequencing the most valuable type-strain genomes for metagenomic binning, comparative biology and taxonomic classification.</title>
        <authorList>
            <person name="Goeker M."/>
        </authorList>
    </citation>
    <scope>NUCLEOTIDE SEQUENCE [LARGE SCALE GENOMIC DNA]</scope>
    <source>
        <strain evidence="5 6">DSM 103725</strain>
    </source>
</reference>
<feature type="signal peptide" evidence="3">
    <location>
        <begin position="1"/>
        <end position="18"/>
    </location>
</feature>
<feature type="region of interest" description="Disordered" evidence="1">
    <location>
        <begin position="252"/>
        <end position="271"/>
    </location>
</feature>
<dbReference type="PANTHER" id="PTHR30373:SF2">
    <property type="entry name" value="UPF0603 PROTEIN YGCG"/>
    <property type="match status" value="1"/>
</dbReference>
<dbReference type="EMBL" id="JACHGY010000001">
    <property type="protein sequence ID" value="MBB6431014.1"/>
    <property type="molecule type" value="Genomic_DNA"/>
</dbReference>
<dbReference type="PANTHER" id="PTHR30373">
    <property type="entry name" value="UPF0603 PROTEIN YGCG"/>
    <property type="match status" value="1"/>
</dbReference>
<evidence type="ECO:0000256" key="3">
    <source>
        <dbReference type="SAM" id="SignalP"/>
    </source>
</evidence>
<dbReference type="InterPro" id="IPR007621">
    <property type="entry name" value="TPM_dom"/>
</dbReference>
<dbReference type="AlphaFoldDB" id="A0A7X0H843"/>
<organism evidence="5 6">
    <name type="scientific">Algisphaera agarilytica</name>
    <dbReference type="NCBI Taxonomy" id="1385975"/>
    <lineage>
        <taxon>Bacteria</taxon>
        <taxon>Pseudomonadati</taxon>
        <taxon>Planctomycetota</taxon>
        <taxon>Phycisphaerae</taxon>
        <taxon>Phycisphaerales</taxon>
        <taxon>Phycisphaeraceae</taxon>
        <taxon>Algisphaera</taxon>
    </lineage>
</organism>
<dbReference type="Proteomes" id="UP000541810">
    <property type="component" value="Unassembled WGS sequence"/>
</dbReference>
<keyword evidence="6" id="KW-1185">Reference proteome</keyword>
<keyword evidence="2" id="KW-0812">Transmembrane</keyword>
<proteinExistence type="predicted"/>
<feature type="transmembrane region" description="Helical" evidence="2">
    <location>
        <begin position="181"/>
        <end position="199"/>
    </location>
</feature>
<evidence type="ECO:0000259" key="4">
    <source>
        <dbReference type="Pfam" id="PF04536"/>
    </source>
</evidence>
<evidence type="ECO:0000256" key="2">
    <source>
        <dbReference type="SAM" id="Phobius"/>
    </source>
</evidence>
<feature type="domain" description="TPM" evidence="4">
    <location>
        <begin position="32"/>
        <end position="164"/>
    </location>
</feature>
<gene>
    <name evidence="5" type="ORF">HNQ40_002820</name>
</gene>
<comment type="caution">
    <text evidence="5">The sequence shown here is derived from an EMBL/GenBank/DDBJ whole genome shotgun (WGS) entry which is preliminary data.</text>
</comment>
<name>A0A7X0H843_9BACT</name>
<sequence>MQRLVSILLLLFAVGATASPLTIARPDDREFVRDTVGVLSPGEVRQLHQRCETLLNDTSVPMFVLTIDAMSNHGGKGMTIETFARTLFEEIGDAHPLNQDHDWRNGILLVIALDDRAARIELGRTWAGSKDTASRRIMDQHLLPAFRAGDYAAGIVAGVNALDKMARGEAVPARPVSRSTYIWWAGFAGLAIFTVVSLFRRGSSGWAWLFWGTVLVFIGFVLFRLRQRPDGRWTASGWSSSDRGGWSSGGGGSFGGGGGSFGGGGGASGSW</sequence>
<keyword evidence="3" id="KW-0732">Signal</keyword>